<evidence type="ECO:0000256" key="2">
    <source>
        <dbReference type="ARBA" id="ARBA00023043"/>
    </source>
</evidence>
<keyword evidence="2 3" id="KW-0040">ANK repeat</keyword>
<dbReference type="EMBL" id="JN642125">
    <property type="protein sequence ID" value="AEW43453.2"/>
    <property type="molecule type" value="mRNA"/>
</dbReference>
<dbReference type="GO" id="GO:0051059">
    <property type="term" value="F:NF-kappaB binding"/>
    <property type="evidence" value="ECO:0007669"/>
    <property type="project" value="TreeGrafter"/>
</dbReference>
<accession>G9IBV4</accession>
<evidence type="ECO:0000313" key="4">
    <source>
        <dbReference type="EMBL" id="AEW43453.2"/>
    </source>
</evidence>
<dbReference type="Gene3D" id="1.25.40.20">
    <property type="entry name" value="Ankyrin repeat-containing domain"/>
    <property type="match status" value="1"/>
</dbReference>
<feature type="repeat" description="ANK" evidence="3">
    <location>
        <begin position="163"/>
        <end position="195"/>
    </location>
</feature>
<dbReference type="SUPFAM" id="SSF48403">
    <property type="entry name" value="Ankyrin repeat"/>
    <property type="match status" value="1"/>
</dbReference>
<dbReference type="PROSITE" id="PS50088">
    <property type="entry name" value="ANK_REPEAT"/>
    <property type="match status" value="3"/>
</dbReference>
<feature type="repeat" description="ANK" evidence="3">
    <location>
        <begin position="237"/>
        <end position="269"/>
    </location>
</feature>
<dbReference type="Pfam" id="PF12796">
    <property type="entry name" value="Ank_2"/>
    <property type="match status" value="2"/>
</dbReference>
<dbReference type="InterPro" id="IPR002110">
    <property type="entry name" value="Ankyrin_rpt"/>
</dbReference>
<gene>
    <name evidence="4" type="primary">IkB</name>
</gene>
<evidence type="ECO:0000256" key="1">
    <source>
        <dbReference type="ARBA" id="ARBA00022737"/>
    </source>
</evidence>
<dbReference type="AlphaFoldDB" id="G9IBV4"/>
<dbReference type="PANTHER" id="PTHR46680:SF3">
    <property type="entry name" value="NF-KAPPA-B INHIBITOR CACTUS"/>
    <property type="match status" value="1"/>
</dbReference>
<dbReference type="InterPro" id="IPR036770">
    <property type="entry name" value="Ankyrin_rpt-contain_sf"/>
</dbReference>
<keyword evidence="1" id="KW-0677">Repeat</keyword>
<dbReference type="GO" id="GO:0005829">
    <property type="term" value="C:cytosol"/>
    <property type="evidence" value="ECO:0007669"/>
    <property type="project" value="TreeGrafter"/>
</dbReference>
<dbReference type="PANTHER" id="PTHR46680">
    <property type="entry name" value="NF-KAPPA-B INHIBITOR ALPHA"/>
    <property type="match status" value="1"/>
</dbReference>
<organism evidence="4">
    <name type="scientific">Solen grandis</name>
    <name type="common">grand razor shell</name>
    <dbReference type="NCBI Taxonomy" id="165599"/>
    <lineage>
        <taxon>Eukaryota</taxon>
        <taxon>Metazoa</taxon>
        <taxon>Spiralia</taxon>
        <taxon>Lophotrochozoa</taxon>
        <taxon>Mollusca</taxon>
        <taxon>Bivalvia</taxon>
        <taxon>Autobranchia</taxon>
        <taxon>Heteroconchia</taxon>
        <taxon>Euheterodonta</taxon>
        <taxon>Imparidentia</taxon>
        <taxon>Adapedonta</taxon>
        <taxon>Solenoidea</taxon>
        <taxon>Solenidae</taxon>
        <taxon>Solen</taxon>
    </lineage>
</organism>
<dbReference type="PRINTS" id="PR01415">
    <property type="entry name" value="ANKYRIN"/>
</dbReference>
<dbReference type="InterPro" id="IPR051070">
    <property type="entry name" value="NF-kappa-B_inhibitor"/>
</dbReference>
<sequence length="359" mass="40146">MESNDLEMDTCPLEMDSHNVRFGASKSYHGYKEENRCESGTCESGYKSGESLMSDATDERFVSNEEDHIPLSKNITLVDQVNSLSLVDEGFVSGGKLIEHEEDLITKKQASVPLEAVYEENFEQDEDGDTNLHLAIIHLLVDKAIQWITSVRCVSLLNLQNNYLQTPLHLAVITKQNHVVQKLIEAGARMDIRDYKGNTALHIAAREGYMEITHTLLQYANSTRNTVMQILEARNYDGQLCIHMAAERGHINVLEILLAKGANINARDGKSGRTILHYAVELEKRNLLLLLLKYAALDVNAVAYGGLTPIMLAKGRLNGQMVAVLKERGAVYNSDDSDEEDMMDESYDDYMVNGHAIIN</sequence>
<proteinExistence type="evidence at transcript level"/>
<dbReference type="PROSITE" id="PS50297">
    <property type="entry name" value="ANK_REP_REGION"/>
    <property type="match status" value="3"/>
</dbReference>
<evidence type="ECO:0000256" key="3">
    <source>
        <dbReference type="PROSITE-ProRule" id="PRU00023"/>
    </source>
</evidence>
<feature type="repeat" description="ANK" evidence="3">
    <location>
        <begin position="196"/>
        <end position="218"/>
    </location>
</feature>
<name>G9IBV4_9BIVA</name>
<dbReference type="GO" id="GO:0071356">
    <property type="term" value="P:cellular response to tumor necrosis factor"/>
    <property type="evidence" value="ECO:0007669"/>
    <property type="project" value="TreeGrafter"/>
</dbReference>
<dbReference type="SMART" id="SM00248">
    <property type="entry name" value="ANK"/>
    <property type="match status" value="6"/>
</dbReference>
<protein>
    <submittedName>
        <fullName evidence="4">Inhibitor kappar B</fullName>
    </submittedName>
</protein>
<reference evidence="4" key="1">
    <citation type="submission" date="2014-05" db="EMBL/GenBank/DDBJ databases">
        <authorList>
            <person name="Wei X."/>
            <person name="Liu X."/>
            <person name="Yang J."/>
            <person name="Yang J."/>
        </authorList>
    </citation>
    <scope>NUCLEOTIDE SEQUENCE</scope>
</reference>